<keyword evidence="3 7" id="KW-0032">Aminotransferase</keyword>
<dbReference type="FunFam" id="3.40.640.10:FF:000033">
    <property type="entry name" value="Aspartate aminotransferase"/>
    <property type="match status" value="1"/>
</dbReference>
<evidence type="ECO:0000259" key="6">
    <source>
        <dbReference type="Pfam" id="PF00155"/>
    </source>
</evidence>
<dbReference type="Gene3D" id="3.90.1150.10">
    <property type="entry name" value="Aspartate Aminotransferase, domain 1"/>
    <property type="match status" value="1"/>
</dbReference>
<evidence type="ECO:0000256" key="1">
    <source>
        <dbReference type="ARBA" id="ARBA00001933"/>
    </source>
</evidence>
<keyword evidence="4 7" id="KW-0808">Transferase</keyword>
<keyword evidence="5" id="KW-0663">Pyridoxal phosphate</keyword>
<evidence type="ECO:0000256" key="4">
    <source>
        <dbReference type="ARBA" id="ARBA00022679"/>
    </source>
</evidence>
<dbReference type="Gene3D" id="3.40.640.10">
    <property type="entry name" value="Type I PLP-dependent aspartate aminotransferase-like (Major domain)"/>
    <property type="match status" value="1"/>
</dbReference>
<reference evidence="7" key="1">
    <citation type="submission" date="2015-10" db="EMBL/GenBank/DDBJ databases">
        <authorList>
            <person name="Gilbert D.G."/>
        </authorList>
    </citation>
    <scope>NUCLEOTIDE SEQUENCE</scope>
</reference>
<dbReference type="GO" id="GO:0030170">
    <property type="term" value="F:pyridoxal phosphate binding"/>
    <property type="evidence" value="ECO:0007669"/>
    <property type="project" value="InterPro"/>
</dbReference>
<evidence type="ECO:0000256" key="3">
    <source>
        <dbReference type="ARBA" id="ARBA00022576"/>
    </source>
</evidence>
<dbReference type="InterPro" id="IPR015424">
    <property type="entry name" value="PyrdxlP-dep_Trfase"/>
</dbReference>
<dbReference type="GO" id="GO:0006520">
    <property type="term" value="P:amino acid metabolic process"/>
    <property type="evidence" value="ECO:0007669"/>
    <property type="project" value="InterPro"/>
</dbReference>
<dbReference type="AlphaFoldDB" id="A0A160V8L2"/>
<dbReference type="InterPro" id="IPR015421">
    <property type="entry name" value="PyrdxlP-dep_Trfase_major"/>
</dbReference>
<dbReference type="InterPro" id="IPR004838">
    <property type="entry name" value="NHTrfase_class1_PyrdxlP-BS"/>
</dbReference>
<name>A0A160V8L2_9ZZZZ</name>
<sequence length="388" mass="42119">MTVAARMNDLGTESAFEVLARARALEAQGKEIIHLEIGEPDFETPRHIIEAGMQAISDGFTHYAPTAGLPELREAIARNSREVRGTDTDPANIVVTPGAKPIMFYVLLALAEPGVEVIYPNPGFPIYESMIKFAGATPVAMQLMEETGYHPDIDALPGLITDKTRLMIINSPENPCGSALTKEELEKIAGIVMQHPGLYVMADEIYKDILYTGDHYSISSIPGMQERTIILDGFSKSYAMTGWRMGYGILPEELVPHIVKLAVNSVSCAAPFTQKAAVAALEGPRDEVEAMVAEFGIRRRLIAAGLRSIPGVNCPEPEGAFYAFPSIKETGLTSIEFETKAMNEAGVALLSGSAFGEYGEGYVRLSYANSQENIQKAISQLDKMVRSL</sequence>
<dbReference type="GO" id="GO:0004069">
    <property type="term" value="F:L-aspartate:2-oxoglutarate aminotransferase activity"/>
    <property type="evidence" value="ECO:0007669"/>
    <property type="project" value="UniProtKB-EC"/>
</dbReference>
<dbReference type="InterPro" id="IPR050596">
    <property type="entry name" value="AspAT/PAT-like"/>
</dbReference>
<dbReference type="PROSITE" id="PS00105">
    <property type="entry name" value="AA_TRANSFER_CLASS_1"/>
    <property type="match status" value="1"/>
</dbReference>
<evidence type="ECO:0000313" key="7">
    <source>
        <dbReference type="EMBL" id="CUV02128.1"/>
    </source>
</evidence>
<comment type="similarity">
    <text evidence="2">Belongs to the class-I pyridoxal-phosphate-dependent aminotransferase family.</text>
</comment>
<protein>
    <submittedName>
        <fullName evidence="7">Aspartate aminotransferase</fullName>
        <ecNumber evidence="7">2.6.1.1</ecNumber>
    </submittedName>
</protein>
<evidence type="ECO:0000256" key="2">
    <source>
        <dbReference type="ARBA" id="ARBA00007441"/>
    </source>
</evidence>
<dbReference type="Pfam" id="PF00155">
    <property type="entry name" value="Aminotran_1_2"/>
    <property type="match status" value="1"/>
</dbReference>
<dbReference type="EC" id="2.6.1.1" evidence="7"/>
<evidence type="ECO:0000256" key="5">
    <source>
        <dbReference type="ARBA" id="ARBA00022898"/>
    </source>
</evidence>
<dbReference type="PANTHER" id="PTHR46383">
    <property type="entry name" value="ASPARTATE AMINOTRANSFERASE"/>
    <property type="match status" value="1"/>
</dbReference>
<comment type="cofactor">
    <cofactor evidence="1">
        <name>pyridoxal 5'-phosphate</name>
        <dbReference type="ChEBI" id="CHEBI:597326"/>
    </cofactor>
</comment>
<dbReference type="InterPro" id="IPR004839">
    <property type="entry name" value="Aminotransferase_I/II_large"/>
</dbReference>
<dbReference type="PANTHER" id="PTHR46383:SF1">
    <property type="entry name" value="ASPARTATE AMINOTRANSFERASE"/>
    <property type="match status" value="1"/>
</dbReference>
<accession>A0A160V8L2</accession>
<dbReference type="SUPFAM" id="SSF53383">
    <property type="entry name" value="PLP-dependent transferases"/>
    <property type="match status" value="1"/>
</dbReference>
<proteinExistence type="inferred from homology"/>
<organism evidence="7">
    <name type="scientific">hydrothermal vent metagenome</name>
    <dbReference type="NCBI Taxonomy" id="652676"/>
    <lineage>
        <taxon>unclassified sequences</taxon>
        <taxon>metagenomes</taxon>
        <taxon>ecological metagenomes</taxon>
    </lineage>
</organism>
<gene>
    <name evidence="7" type="ORF">MGWOODY_Clf1149</name>
</gene>
<dbReference type="CDD" id="cd00609">
    <property type="entry name" value="AAT_like"/>
    <property type="match status" value="1"/>
</dbReference>
<dbReference type="EMBL" id="FAXA01000191">
    <property type="protein sequence ID" value="CUV02128.1"/>
    <property type="molecule type" value="Genomic_DNA"/>
</dbReference>
<feature type="domain" description="Aminotransferase class I/classII large" evidence="6">
    <location>
        <begin position="31"/>
        <end position="380"/>
    </location>
</feature>
<dbReference type="InterPro" id="IPR015422">
    <property type="entry name" value="PyrdxlP-dep_Trfase_small"/>
</dbReference>